<name>A0A517MH78_9BACT</name>
<evidence type="ECO:0008006" key="4">
    <source>
        <dbReference type="Google" id="ProtNLM"/>
    </source>
</evidence>
<dbReference type="Pfam" id="PF11146">
    <property type="entry name" value="DUF2905"/>
    <property type="match status" value="1"/>
</dbReference>
<dbReference type="AlphaFoldDB" id="A0A517MH78"/>
<organism evidence="2 3">
    <name type="scientific">Roseimaritima multifibrata</name>
    <dbReference type="NCBI Taxonomy" id="1930274"/>
    <lineage>
        <taxon>Bacteria</taxon>
        <taxon>Pseudomonadati</taxon>
        <taxon>Planctomycetota</taxon>
        <taxon>Planctomycetia</taxon>
        <taxon>Pirellulales</taxon>
        <taxon>Pirellulaceae</taxon>
        <taxon>Roseimaritima</taxon>
    </lineage>
</organism>
<evidence type="ECO:0000313" key="3">
    <source>
        <dbReference type="Proteomes" id="UP000320672"/>
    </source>
</evidence>
<accession>A0A517MH78</accession>
<dbReference type="EMBL" id="CP036262">
    <property type="protein sequence ID" value="QDS94235.1"/>
    <property type="molecule type" value="Genomic_DNA"/>
</dbReference>
<keyword evidence="1" id="KW-0812">Transmembrane</keyword>
<feature type="transmembrane region" description="Helical" evidence="1">
    <location>
        <begin position="6"/>
        <end position="25"/>
    </location>
</feature>
<evidence type="ECO:0000256" key="1">
    <source>
        <dbReference type="SAM" id="Phobius"/>
    </source>
</evidence>
<dbReference type="OrthoDB" id="9811610at2"/>
<dbReference type="RefSeq" id="WP_145352248.1">
    <property type="nucleotide sequence ID" value="NZ_CP036262.1"/>
</dbReference>
<reference evidence="2 3" key="1">
    <citation type="submission" date="2019-02" db="EMBL/GenBank/DDBJ databases">
        <title>Deep-cultivation of Planctomycetes and their phenomic and genomic characterization uncovers novel biology.</title>
        <authorList>
            <person name="Wiegand S."/>
            <person name="Jogler M."/>
            <person name="Boedeker C."/>
            <person name="Pinto D."/>
            <person name="Vollmers J."/>
            <person name="Rivas-Marin E."/>
            <person name="Kohn T."/>
            <person name="Peeters S.H."/>
            <person name="Heuer A."/>
            <person name="Rast P."/>
            <person name="Oberbeckmann S."/>
            <person name="Bunk B."/>
            <person name="Jeske O."/>
            <person name="Meyerdierks A."/>
            <person name="Storesund J.E."/>
            <person name="Kallscheuer N."/>
            <person name="Luecker S."/>
            <person name="Lage O.M."/>
            <person name="Pohl T."/>
            <person name="Merkel B.J."/>
            <person name="Hornburger P."/>
            <person name="Mueller R.-W."/>
            <person name="Bruemmer F."/>
            <person name="Labrenz M."/>
            <person name="Spormann A.M."/>
            <person name="Op den Camp H."/>
            <person name="Overmann J."/>
            <person name="Amann R."/>
            <person name="Jetten M.S.M."/>
            <person name="Mascher T."/>
            <person name="Medema M.H."/>
            <person name="Devos D.P."/>
            <person name="Kaster A.-K."/>
            <person name="Ovreas L."/>
            <person name="Rohde M."/>
            <person name="Galperin M.Y."/>
            <person name="Jogler C."/>
        </authorList>
    </citation>
    <scope>NUCLEOTIDE SEQUENCE [LARGE SCALE GENOMIC DNA]</scope>
    <source>
        <strain evidence="2 3">FF011L</strain>
    </source>
</reference>
<keyword evidence="1" id="KW-0472">Membrane</keyword>
<sequence length="73" mass="8051">MQHPAWILILVGLVTIAIGAAWLLAPSISWFGKLPGDIRIEGENVTFYFPVVTCVVISLLLTAIIWLPGYFSH</sequence>
<dbReference type="InterPro" id="IPR021320">
    <property type="entry name" value="DUF2905"/>
</dbReference>
<proteinExistence type="predicted"/>
<evidence type="ECO:0000313" key="2">
    <source>
        <dbReference type="EMBL" id="QDS94235.1"/>
    </source>
</evidence>
<keyword evidence="1" id="KW-1133">Transmembrane helix</keyword>
<protein>
    <recommendedName>
        <fullName evidence="4">DUF2905 domain-containing protein</fullName>
    </recommendedName>
</protein>
<dbReference type="PANTHER" id="PTHR36443:SF1">
    <property type="entry name" value="BSR5223 PROTEIN"/>
    <property type="match status" value="1"/>
</dbReference>
<feature type="transmembrane region" description="Helical" evidence="1">
    <location>
        <begin position="45"/>
        <end position="67"/>
    </location>
</feature>
<dbReference type="PANTHER" id="PTHR36443">
    <property type="entry name" value="BSR5223 PROTEIN"/>
    <property type="match status" value="1"/>
</dbReference>
<keyword evidence="3" id="KW-1185">Reference proteome</keyword>
<dbReference type="KEGG" id="rml:FF011L_30140"/>
<gene>
    <name evidence="2" type="ORF">FF011L_30140</name>
</gene>
<dbReference type="Proteomes" id="UP000320672">
    <property type="component" value="Chromosome"/>
</dbReference>